<accession>A0A914NZ15</accession>
<dbReference type="GO" id="GO:0009099">
    <property type="term" value="P:L-valine biosynthetic process"/>
    <property type="evidence" value="ECO:0007669"/>
    <property type="project" value="TreeGrafter"/>
</dbReference>
<evidence type="ECO:0000313" key="9">
    <source>
        <dbReference type="Proteomes" id="UP000887578"/>
    </source>
</evidence>
<dbReference type="SUPFAM" id="SSF56752">
    <property type="entry name" value="D-aminoacid aminotransferase-like PLP-dependent enzymes"/>
    <property type="match status" value="1"/>
</dbReference>
<protein>
    <recommendedName>
        <fullName evidence="3">branched-chain-amino-acid transaminase</fullName>
        <ecNumber evidence="3">2.6.1.42</ecNumber>
    </recommendedName>
</protein>
<dbReference type="Proteomes" id="UP000887578">
    <property type="component" value="Unplaced"/>
</dbReference>
<dbReference type="PANTHER" id="PTHR11825">
    <property type="entry name" value="SUBGROUP IIII AMINOTRANSFERASE"/>
    <property type="match status" value="1"/>
</dbReference>
<keyword evidence="7" id="KW-0663">Pyridoxal phosphate</keyword>
<dbReference type="InterPro" id="IPR005786">
    <property type="entry name" value="B_amino_transII"/>
</dbReference>
<evidence type="ECO:0000256" key="8">
    <source>
        <dbReference type="ARBA" id="ARBA00023304"/>
    </source>
</evidence>
<keyword evidence="6" id="KW-0808">Transferase</keyword>
<comment type="cofactor">
    <cofactor evidence="1">
        <name>pyridoxal 5'-phosphate</name>
        <dbReference type="ChEBI" id="CHEBI:597326"/>
    </cofactor>
</comment>
<name>A0A914NZ15_9BILA</name>
<dbReference type="PANTHER" id="PTHR11825:SF44">
    <property type="entry name" value="BRANCHED-CHAIN-AMINO-ACID AMINOTRANSFERASE"/>
    <property type="match status" value="1"/>
</dbReference>
<dbReference type="InterPro" id="IPR043131">
    <property type="entry name" value="BCAT-like_N"/>
</dbReference>
<reference evidence="10" key="1">
    <citation type="submission" date="2022-11" db="UniProtKB">
        <authorList>
            <consortium name="WormBaseParasite"/>
        </authorList>
    </citation>
    <scope>IDENTIFICATION</scope>
</reference>
<dbReference type="EC" id="2.6.1.42" evidence="3"/>
<dbReference type="GO" id="GO:0005739">
    <property type="term" value="C:mitochondrion"/>
    <property type="evidence" value="ECO:0007669"/>
    <property type="project" value="TreeGrafter"/>
</dbReference>
<dbReference type="InterPro" id="IPR036038">
    <property type="entry name" value="Aminotransferase-like"/>
</dbReference>
<dbReference type="GO" id="GO:0009098">
    <property type="term" value="P:L-leucine biosynthetic process"/>
    <property type="evidence" value="ECO:0007669"/>
    <property type="project" value="TreeGrafter"/>
</dbReference>
<keyword evidence="5" id="KW-0028">Amino-acid biosynthesis</keyword>
<evidence type="ECO:0000256" key="4">
    <source>
        <dbReference type="ARBA" id="ARBA00022576"/>
    </source>
</evidence>
<comment type="similarity">
    <text evidence="2">Belongs to the class-IV pyridoxal-phosphate-dependent aminotransferase family.</text>
</comment>
<dbReference type="GO" id="GO:0004084">
    <property type="term" value="F:branched-chain-amino-acid transaminase activity"/>
    <property type="evidence" value="ECO:0007669"/>
    <property type="project" value="UniProtKB-EC"/>
</dbReference>
<evidence type="ECO:0000256" key="5">
    <source>
        <dbReference type="ARBA" id="ARBA00022605"/>
    </source>
</evidence>
<keyword evidence="8" id="KW-0100">Branched-chain amino acid biosynthesis</keyword>
<dbReference type="Gene3D" id="3.30.470.10">
    <property type="match status" value="1"/>
</dbReference>
<evidence type="ECO:0000256" key="2">
    <source>
        <dbReference type="ARBA" id="ARBA00009320"/>
    </source>
</evidence>
<keyword evidence="4" id="KW-0032">Aminotransferase</keyword>
<evidence type="ECO:0000256" key="7">
    <source>
        <dbReference type="ARBA" id="ARBA00022898"/>
    </source>
</evidence>
<evidence type="ECO:0000313" key="10">
    <source>
        <dbReference type="WBParaSite" id="PDA_v2.g10673.t1"/>
    </source>
</evidence>
<dbReference type="AlphaFoldDB" id="A0A914NZ15"/>
<dbReference type="WBParaSite" id="PDA_v2.g10673.t1">
    <property type="protein sequence ID" value="PDA_v2.g10673.t1"/>
    <property type="gene ID" value="PDA_v2.g10673"/>
</dbReference>
<evidence type="ECO:0000256" key="1">
    <source>
        <dbReference type="ARBA" id="ARBA00001933"/>
    </source>
</evidence>
<evidence type="ECO:0000256" key="3">
    <source>
        <dbReference type="ARBA" id="ARBA00013053"/>
    </source>
</evidence>
<sequence length="192" mass="22440">MLGRHLLSRSTLLCSTTKKYTVFEKRFISTTFKYDELEIIRAEPSKMFEKPADIDTVKFGHVFSDHMMEVDWHIEKGWEKPVISPLHNFSLHPASNVLHYAIELFEGMKAYRGVDNKIRIFRPEQNMERMRRTAARSSLPDFDAKELINIISKLVKIDKEWVPYSSTGSLYLRPTLIGTDVSSFYKLFTNIE</sequence>
<organism evidence="9 10">
    <name type="scientific">Panagrolaimus davidi</name>
    <dbReference type="NCBI Taxonomy" id="227884"/>
    <lineage>
        <taxon>Eukaryota</taxon>
        <taxon>Metazoa</taxon>
        <taxon>Ecdysozoa</taxon>
        <taxon>Nematoda</taxon>
        <taxon>Chromadorea</taxon>
        <taxon>Rhabditida</taxon>
        <taxon>Tylenchina</taxon>
        <taxon>Panagrolaimomorpha</taxon>
        <taxon>Panagrolaimoidea</taxon>
        <taxon>Panagrolaimidae</taxon>
        <taxon>Panagrolaimus</taxon>
    </lineage>
</organism>
<proteinExistence type="inferred from homology"/>
<evidence type="ECO:0000256" key="6">
    <source>
        <dbReference type="ARBA" id="ARBA00022679"/>
    </source>
</evidence>
<keyword evidence="9" id="KW-1185">Reference proteome</keyword>
<dbReference type="FunFam" id="3.30.470.10:FF:000002">
    <property type="entry name" value="Branched-chain-amino-acid aminotransferase"/>
    <property type="match status" value="1"/>
</dbReference>